<evidence type="ECO:0008006" key="4">
    <source>
        <dbReference type="Google" id="ProtNLM"/>
    </source>
</evidence>
<dbReference type="EMBL" id="BMQD01000019">
    <property type="protein sequence ID" value="GGK87552.1"/>
    <property type="molecule type" value="Genomic_DNA"/>
</dbReference>
<reference evidence="2" key="2">
    <citation type="submission" date="2022-09" db="EMBL/GenBank/DDBJ databases">
        <authorList>
            <person name="Sun Q."/>
            <person name="Ohkuma M."/>
        </authorList>
    </citation>
    <scope>NUCLEOTIDE SEQUENCE</scope>
    <source>
        <strain evidence="2">JCM 3093</strain>
    </source>
</reference>
<comment type="caution">
    <text evidence="2">The sequence shown here is derived from an EMBL/GenBank/DDBJ whole genome shotgun (WGS) entry which is preliminary data.</text>
</comment>
<gene>
    <name evidence="2" type="ORF">GCM10010126_53680</name>
</gene>
<evidence type="ECO:0000313" key="3">
    <source>
        <dbReference type="Proteomes" id="UP000627984"/>
    </source>
</evidence>
<dbReference type="Gene3D" id="2.40.180.10">
    <property type="entry name" value="Catalase core domain"/>
    <property type="match status" value="1"/>
</dbReference>
<organism evidence="2 3">
    <name type="scientific">Planomonospora parontospora</name>
    <dbReference type="NCBI Taxonomy" id="58119"/>
    <lineage>
        <taxon>Bacteria</taxon>
        <taxon>Bacillati</taxon>
        <taxon>Actinomycetota</taxon>
        <taxon>Actinomycetes</taxon>
        <taxon>Streptosporangiales</taxon>
        <taxon>Streptosporangiaceae</taxon>
        <taxon>Planomonospora</taxon>
    </lineage>
</organism>
<feature type="region of interest" description="Disordered" evidence="1">
    <location>
        <begin position="221"/>
        <end position="252"/>
    </location>
</feature>
<protein>
    <recommendedName>
        <fullName evidence="4">Phosphodiesterase</fullName>
    </recommendedName>
</protein>
<evidence type="ECO:0000313" key="2">
    <source>
        <dbReference type="EMBL" id="GGK87552.1"/>
    </source>
</evidence>
<reference evidence="2" key="1">
    <citation type="journal article" date="2014" name="Int. J. Syst. Evol. Microbiol.">
        <title>Complete genome sequence of Corynebacterium casei LMG S-19264T (=DSM 44701T), isolated from a smear-ripened cheese.</title>
        <authorList>
            <consortium name="US DOE Joint Genome Institute (JGI-PGF)"/>
            <person name="Walter F."/>
            <person name="Albersmeier A."/>
            <person name="Kalinowski J."/>
            <person name="Ruckert C."/>
        </authorList>
    </citation>
    <scope>NUCLEOTIDE SEQUENCE</scope>
    <source>
        <strain evidence="2">JCM 3093</strain>
    </source>
</reference>
<evidence type="ECO:0000256" key="1">
    <source>
        <dbReference type="SAM" id="MobiDB-lite"/>
    </source>
</evidence>
<dbReference type="InterPro" id="IPR020835">
    <property type="entry name" value="Catalase_sf"/>
</dbReference>
<proteinExistence type="predicted"/>
<dbReference type="GO" id="GO:0020037">
    <property type="term" value="F:heme binding"/>
    <property type="evidence" value="ECO:0007669"/>
    <property type="project" value="InterPro"/>
</dbReference>
<dbReference type="SUPFAM" id="SSF56634">
    <property type="entry name" value="Heme-dependent catalase-like"/>
    <property type="match status" value="1"/>
</dbReference>
<accession>A0AA37BL79</accession>
<dbReference type="AlphaFoldDB" id="A0AA37BL79"/>
<dbReference type="Proteomes" id="UP000627984">
    <property type="component" value="Unassembled WGS sequence"/>
</dbReference>
<sequence>MTSSSPDQSGPVPSLFRRVAALRGGRAVHTRGRFFHAAFRVLGRTDPYLGIPVLDEPGEREVLVRLSKGASLPGALPDVLGLAVRLPCDQAPGGDLDLLLATMGWPRWLPFPSAGFGSGVFSTLIPYRHAAGRIRFLAVAADRGRARSADPDEIAESVAAAPLDFVLGVEGYRRPFARLSLHTVLPDGEFAAFDPMLNRHPALSFPRSFLRVREAAYAGSRRGRARAGERTGQRAGEAGAGPRPDRSGLTIA</sequence>
<dbReference type="RefSeq" id="WP_191897208.1">
    <property type="nucleotide sequence ID" value="NZ_BMQD01000019.1"/>
</dbReference>
<name>A0AA37BL79_9ACTN</name>